<accession>A0ABS1YAW9</accession>
<proteinExistence type="predicted"/>
<reference evidence="1 2" key="1">
    <citation type="submission" date="2021-01" db="EMBL/GenBank/DDBJ databases">
        <title>Draft genome sequence of Micromonospora sp. strain STR1s_6.</title>
        <authorList>
            <person name="Karlyshev A."/>
            <person name="Jawad R."/>
        </authorList>
    </citation>
    <scope>NUCLEOTIDE SEQUENCE [LARGE SCALE GENOMIC DNA]</scope>
    <source>
        <strain evidence="1 2">STR1S-6</strain>
    </source>
</reference>
<gene>
    <name evidence="1" type="ORF">JM949_03055</name>
</gene>
<keyword evidence="2" id="KW-1185">Reference proteome</keyword>
<organism evidence="1 2">
    <name type="scientific">Micromonospora tarensis</name>
    <dbReference type="NCBI Taxonomy" id="2806100"/>
    <lineage>
        <taxon>Bacteria</taxon>
        <taxon>Bacillati</taxon>
        <taxon>Actinomycetota</taxon>
        <taxon>Actinomycetes</taxon>
        <taxon>Micromonosporales</taxon>
        <taxon>Micromonosporaceae</taxon>
        <taxon>Micromonospora</taxon>
    </lineage>
</organism>
<name>A0ABS1YAW9_9ACTN</name>
<comment type="caution">
    <text evidence="1">The sequence shown here is derived from an EMBL/GenBank/DDBJ whole genome shotgun (WGS) entry which is preliminary data.</text>
</comment>
<dbReference type="Proteomes" id="UP000622245">
    <property type="component" value="Unassembled WGS sequence"/>
</dbReference>
<dbReference type="RefSeq" id="WP_203146940.1">
    <property type="nucleotide sequence ID" value="NZ_JAEVHL010000007.1"/>
</dbReference>
<protein>
    <submittedName>
        <fullName evidence="1">Uncharacterized protein</fullName>
    </submittedName>
</protein>
<dbReference type="EMBL" id="JAEVHL010000007">
    <property type="protein sequence ID" value="MBM0274517.1"/>
    <property type="molecule type" value="Genomic_DNA"/>
</dbReference>
<evidence type="ECO:0000313" key="1">
    <source>
        <dbReference type="EMBL" id="MBM0274517.1"/>
    </source>
</evidence>
<sequence>MLAVVISVFPQESSDRLQLLLAVLNHLRWRSECRERRRLANAKSPR</sequence>
<evidence type="ECO:0000313" key="2">
    <source>
        <dbReference type="Proteomes" id="UP000622245"/>
    </source>
</evidence>